<keyword evidence="4" id="KW-1185">Reference proteome</keyword>
<protein>
    <submittedName>
        <fullName evidence="3">Uncharacterized protein</fullName>
    </submittedName>
</protein>
<feature type="compositionally biased region" description="Low complexity" evidence="1">
    <location>
        <begin position="61"/>
        <end position="70"/>
    </location>
</feature>
<feature type="region of interest" description="Disordered" evidence="1">
    <location>
        <begin position="637"/>
        <end position="669"/>
    </location>
</feature>
<evidence type="ECO:0000313" key="4">
    <source>
        <dbReference type="Proteomes" id="UP000799428"/>
    </source>
</evidence>
<reference evidence="3" key="1">
    <citation type="journal article" date="2020" name="Stud. Mycol.">
        <title>101 Dothideomycetes genomes: a test case for predicting lifestyles and emergence of pathogens.</title>
        <authorList>
            <person name="Haridas S."/>
            <person name="Albert R."/>
            <person name="Binder M."/>
            <person name="Bloem J."/>
            <person name="Labutti K."/>
            <person name="Salamov A."/>
            <person name="Andreopoulos B."/>
            <person name="Baker S."/>
            <person name="Barry K."/>
            <person name="Bills G."/>
            <person name="Bluhm B."/>
            <person name="Cannon C."/>
            <person name="Castanera R."/>
            <person name="Culley D."/>
            <person name="Daum C."/>
            <person name="Ezra D."/>
            <person name="Gonzalez J."/>
            <person name="Henrissat B."/>
            <person name="Kuo A."/>
            <person name="Liang C."/>
            <person name="Lipzen A."/>
            <person name="Lutzoni F."/>
            <person name="Magnuson J."/>
            <person name="Mondo S."/>
            <person name="Nolan M."/>
            <person name="Ohm R."/>
            <person name="Pangilinan J."/>
            <person name="Park H.-J."/>
            <person name="Ramirez L."/>
            <person name="Alfaro M."/>
            <person name="Sun H."/>
            <person name="Tritt A."/>
            <person name="Yoshinaga Y."/>
            <person name="Zwiers L.-H."/>
            <person name="Turgeon B."/>
            <person name="Goodwin S."/>
            <person name="Spatafora J."/>
            <person name="Crous P."/>
            <person name="Grigoriev I."/>
        </authorList>
    </citation>
    <scope>NUCLEOTIDE SEQUENCE</scope>
    <source>
        <strain evidence="3">CBS 279.74</strain>
    </source>
</reference>
<feature type="compositionally biased region" description="Polar residues" evidence="1">
    <location>
        <begin position="158"/>
        <end position="178"/>
    </location>
</feature>
<keyword evidence="2" id="KW-0812">Transmembrane</keyword>
<dbReference type="AlphaFoldDB" id="A0A6G1KH44"/>
<accession>A0A6G1KH44</accession>
<feature type="region of interest" description="Disordered" evidence="1">
    <location>
        <begin position="1"/>
        <end position="188"/>
    </location>
</feature>
<feature type="transmembrane region" description="Helical" evidence="2">
    <location>
        <begin position="728"/>
        <end position="748"/>
    </location>
</feature>
<evidence type="ECO:0000256" key="2">
    <source>
        <dbReference type="SAM" id="Phobius"/>
    </source>
</evidence>
<feature type="compositionally biased region" description="Polar residues" evidence="1">
    <location>
        <begin position="136"/>
        <end position="149"/>
    </location>
</feature>
<feature type="region of interest" description="Disordered" evidence="1">
    <location>
        <begin position="686"/>
        <end position="707"/>
    </location>
</feature>
<proteinExistence type="predicted"/>
<organism evidence="3 4">
    <name type="scientific">Pleomassaria siparia CBS 279.74</name>
    <dbReference type="NCBI Taxonomy" id="1314801"/>
    <lineage>
        <taxon>Eukaryota</taxon>
        <taxon>Fungi</taxon>
        <taxon>Dikarya</taxon>
        <taxon>Ascomycota</taxon>
        <taxon>Pezizomycotina</taxon>
        <taxon>Dothideomycetes</taxon>
        <taxon>Pleosporomycetidae</taxon>
        <taxon>Pleosporales</taxon>
        <taxon>Pleomassariaceae</taxon>
        <taxon>Pleomassaria</taxon>
    </lineage>
</organism>
<name>A0A6G1KH44_9PLEO</name>
<evidence type="ECO:0000313" key="3">
    <source>
        <dbReference type="EMBL" id="KAF2712100.1"/>
    </source>
</evidence>
<sequence>MAGPGLQLFPPPPRAPRQTSPNRRRSRVKSPTQEPSGETIESAPGAKAPTDFHELIIQVNSVPVSPSTSMEPPPSMVIPPPKAHIPQPQAVRTPPQESRPVFDSPPRQRVPSPKLARKASRRNQGPRAPSPAFSVQDGQYTQRSQTESPDPNRVASPAFSTSPTLVRANSSATCMQTRSPPPQEVVPMRSMFPVYDPTVSLTRQAYLPSQTSPTYNPSVQISRSPYSPSFYVPHSNISERTPASPPPRPFFTPSHLLDNLWTSCNGQTTPAVQMYTLKMHRATDANPTITFGPTPSLPFYSLAQSNLAGDHEVESIMNELTIQRHHPTQPRVLPVAHLDLIPPPSLDTTQFDPLQQEVTTLLTSIYPKLAALAALDAAANSPAASHIALNDPGATSPAAQRLAEDVLIGAAERECCALAWTRDSARPQTNPWAQHLPSEGTYQLHHPTLGTFPIQIEGDCSIINKPSTRPQTAIYGHNMPITPQSPRKQASISIMNPYILSPTSPQGTAFPPLQPPGRLGNDNRPISITPSVMSFNQLPTASDATADDAMLARIDFANDAMTLNLGALSHFGNPFLVDVITSTLLAVAVAEAVRGRRSRNASLENFQPPPPSSRLGPKKESTAKAFKESFVEGFESWGGHNKQTQKAASSLRKWSMKSTTTGRTSKSDASFDKDIELGDWYGQPQAQTKDAAAKAEKQRKKKAKKDEEDKLPLVTRTIINVLTFAFKAVVWVLRIAIKVVAGVVVMITRNFSKL</sequence>
<dbReference type="EMBL" id="MU005766">
    <property type="protein sequence ID" value="KAF2712100.1"/>
    <property type="molecule type" value="Genomic_DNA"/>
</dbReference>
<feature type="compositionally biased region" description="Pro residues" evidence="1">
    <location>
        <begin position="71"/>
        <end position="83"/>
    </location>
</feature>
<keyword evidence="2" id="KW-0472">Membrane</keyword>
<feature type="region of interest" description="Disordered" evidence="1">
    <location>
        <begin position="597"/>
        <end position="622"/>
    </location>
</feature>
<dbReference type="Proteomes" id="UP000799428">
    <property type="component" value="Unassembled WGS sequence"/>
</dbReference>
<evidence type="ECO:0000256" key="1">
    <source>
        <dbReference type="SAM" id="MobiDB-lite"/>
    </source>
</evidence>
<keyword evidence="2" id="KW-1133">Transmembrane helix</keyword>
<dbReference type="OrthoDB" id="5383338at2759"/>
<gene>
    <name evidence="3" type="ORF">K504DRAFT_464191</name>
</gene>